<proteinExistence type="predicted"/>
<sequence length="252" mass="28182">MATRFRLHPEPGTERKASFHPGKAIYNTVRSGGIGSALLIPHITVPIYGIYVVLHRTKLWTPEFERGLAFAVALIQGISFGSVIALSIVRYSASGKAIKGRRIEKTATDEEESKQHRIEVALRLAAYLFLGTILWEYLVHSKYSPIIDERAKETSSGFLTATGPLRRFFNNESILPQPRESRDQISGLGLNFDLQDKAQQLKKAVDNSPRIRVPGTAPPPKSVFLETYEKVWKKLTGGPRVGLFEIGPKNWE</sequence>
<organism evidence="2 3">
    <name type="scientific">Sporisorium graminicola</name>
    <dbReference type="NCBI Taxonomy" id="280036"/>
    <lineage>
        <taxon>Eukaryota</taxon>
        <taxon>Fungi</taxon>
        <taxon>Dikarya</taxon>
        <taxon>Basidiomycota</taxon>
        <taxon>Ustilaginomycotina</taxon>
        <taxon>Ustilaginomycetes</taxon>
        <taxon>Ustilaginales</taxon>
        <taxon>Ustilaginaceae</taxon>
        <taxon>Sporisorium</taxon>
    </lineage>
</organism>
<comment type="caution">
    <text evidence="2">The sequence shown here is derived from an EMBL/GenBank/DDBJ whole genome shotgun (WGS) entry which is preliminary data.</text>
</comment>
<keyword evidence="1" id="KW-1133">Transmembrane helix</keyword>
<dbReference type="KEGG" id="sgra:EX895_006162"/>
<dbReference type="AlphaFoldDB" id="A0A4U7KQ14"/>
<dbReference type="Proteomes" id="UP000306050">
    <property type="component" value="Chromosome SGRAM_8"/>
</dbReference>
<dbReference type="RefSeq" id="XP_029737067.1">
    <property type="nucleotide sequence ID" value="XM_029886754.1"/>
</dbReference>
<feature type="transmembrane region" description="Helical" evidence="1">
    <location>
        <begin position="66"/>
        <end position="89"/>
    </location>
</feature>
<evidence type="ECO:0000313" key="2">
    <source>
        <dbReference type="EMBL" id="TKY85082.1"/>
    </source>
</evidence>
<dbReference type="OrthoDB" id="3362298at2759"/>
<gene>
    <name evidence="2" type="ORF">EX895_006162</name>
</gene>
<keyword evidence="3" id="KW-1185">Reference proteome</keyword>
<evidence type="ECO:0000313" key="3">
    <source>
        <dbReference type="Proteomes" id="UP000306050"/>
    </source>
</evidence>
<feature type="transmembrane region" description="Helical" evidence="1">
    <location>
        <begin position="33"/>
        <end position="54"/>
    </location>
</feature>
<name>A0A4U7KQ14_9BASI</name>
<protein>
    <submittedName>
        <fullName evidence="2">Uncharacterized protein</fullName>
    </submittedName>
</protein>
<keyword evidence="1" id="KW-0812">Transmembrane</keyword>
<keyword evidence="1" id="KW-0472">Membrane</keyword>
<reference evidence="2 3" key="1">
    <citation type="submission" date="2019-05" db="EMBL/GenBank/DDBJ databases">
        <title>Sporisorium graminicola CBS 10092 draft sequencing and annotation.</title>
        <authorList>
            <person name="Solano-Gonzalez S."/>
            <person name="Caddick M.X."/>
            <person name="Darby A."/>
        </authorList>
    </citation>
    <scope>NUCLEOTIDE SEQUENCE [LARGE SCALE GENOMIC DNA]</scope>
    <source>
        <strain evidence="2 3">CBS 10092</strain>
    </source>
</reference>
<dbReference type="GeneID" id="40729057"/>
<accession>A0A4U7KQ14</accession>
<dbReference type="EMBL" id="SRRM01000021">
    <property type="protein sequence ID" value="TKY85082.1"/>
    <property type="molecule type" value="Genomic_DNA"/>
</dbReference>
<evidence type="ECO:0000256" key="1">
    <source>
        <dbReference type="SAM" id="Phobius"/>
    </source>
</evidence>